<dbReference type="InterPro" id="IPR052189">
    <property type="entry name" value="L-asp_N-monooxygenase_NS-form"/>
</dbReference>
<proteinExistence type="predicted"/>
<evidence type="ECO:0008006" key="3">
    <source>
        <dbReference type="Google" id="ProtNLM"/>
    </source>
</evidence>
<dbReference type="Proteomes" id="UP001637996">
    <property type="component" value="Unassembled WGS sequence"/>
</dbReference>
<dbReference type="PANTHER" id="PTHR40254">
    <property type="entry name" value="BLR0577 PROTEIN"/>
    <property type="match status" value="1"/>
</dbReference>
<dbReference type="PANTHER" id="PTHR40254:SF1">
    <property type="entry name" value="BLR0577 PROTEIN"/>
    <property type="match status" value="1"/>
</dbReference>
<dbReference type="EMBL" id="JBGMEI010000005">
    <property type="protein sequence ID" value="MFO3665496.1"/>
    <property type="molecule type" value="Genomic_DNA"/>
</dbReference>
<comment type="caution">
    <text evidence="1">The sequence shown here is derived from an EMBL/GenBank/DDBJ whole genome shotgun (WGS) entry which is preliminary data.</text>
</comment>
<reference evidence="1 2" key="1">
    <citation type="journal article" date="2025" name="Anaerobe">
        <title>Description of Anaerococcus kampingiae sp. nov., Anaerococcus groningensis sp. nov., Anaerococcus martiniensis sp. nov., and Anaerococcus cruorum sp. nov., isolated from human clinical specimens.</title>
        <authorList>
            <person name="Boiten K.E."/>
            <person name="Meijer J."/>
            <person name="van Wezel E.M."/>
            <person name="Veloo A.C.M."/>
        </authorList>
    </citation>
    <scope>NUCLEOTIDE SEQUENCE [LARGE SCALE GENOMIC DNA]</scope>
    <source>
        <strain evidence="1 2">ENR0831</strain>
    </source>
</reference>
<keyword evidence="2" id="KW-1185">Reference proteome</keyword>
<dbReference type="RefSeq" id="WP_410031191.1">
    <property type="nucleotide sequence ID" value="NZ_JBGMEI010000005.1"/>
</dbReference>
<sequence length="414" mass="49038">MAHRKLCRTSHNRGQDSKTYYRPVYTGQYIKDKYEKYFENPNVSIHQIEIIDVIKEDFNFKLKSNSKTYGPYDAVFLCIGQSYYKDAYNLNSYKNYISNPYPLREKIKNINSDDTLAIIGTGPSSIDIYRYLREYYNYKNPLYFFTQDNFFALPEIQESCPSNICSFDDEWITTHQDKDGFIKLSDFKEQFDNDFKKAGVDFYKTYDYYKDNNHQLSKEAMEKKDFNLEFCQIYTLEIWYVSARLYNSFNGLEQKDFLENYLPKIEYLMTKTPYITMENILADLEDEKIKIVKGTKDIQNVDGKFKISTKNNEIYTSDKIFNAQGFEKDLSKAIKNIKLLENLYKNRLIENDFKDNINVAYPSYNPITTKYGQIKNLYLNGMWTASVDISNNDLRSVLISSMEMANHFMNNLKK</sequence>
<gene>
    <name evidence="1" type="ORF">ACCQ41_04475</name>
</gene>
<name>A0ABW9MA69_9FIRM</name>
<protein>
    <recommendedName>
        <fullName evidence="3">FAD-dependent urate hydroxylase HpyO FAD/NAD(P)-binding domain-containing protein</fullName>
    </recommendedName>
</protein>
<evidence type="ECO:0000313" key="2">
    <source>
        <dbReference type="Proteomes" id="UP001637996"/>
    </source>
</evidence>
<accession>A0ABW9MA69</accession>
<organism evidence="1 2">
    <name type="scientific">Anaerococcus martiniensis</name>
    <dbReference type="NCBI Taxonomy" id="3115615"/>
    <lineage>
        <taxon>Bacteria</taxon>
        <taxon>Bacillati</taxon>
        <taxon>Bacillota</taxon>
        <taxon>Tissierellia</taxon>
        <taxon>Tissierellales</taxon>
        <taxon>Peptoniphilaceae</taxon>
        <taxon>Anaerococcus</taxon>
    </lineage>
</organism>
<evidence type="ECO:0000313" key="1">
    <source>
        <dbReference type="EMBL" id="MFO3665496.1"/>
    </source>
</evidence>